<feature type="compositionally biased region" description="Polar residues" evidence="7">
    <location>
        <begin position="342"/>
        <end position="352"/>
    </location>
</feature>
<sequence>MHYSTDISLNHPDDVLALFGTNERHLKMIESHLNVVIHARTERVQIIGDDERAVELARLTIQALLILVGRGMVINTSDVVTALSMADSDRLDQFVALYEEEIIKDFYGKPIRVKTLGQKAYVDSIKHHDVVFGIGPAGTGKTFLAVTLAVTALKRGQVKRIILTRPAVEAGESLGFLPGDLKEKVDPYLRPVYDALYQILGKEQTTRLMERDIIEIAPLAYMRGRTLDDAFVILDEAQNTTIMQMKMFLTRLGFQSKMIVNGDTSQIDLPRHITSGLIDAAQKLQAIKQIDFVYFSAKDVVRHPVVAEIIKAYETVGSKAESLKSSPNQLQHQAKATEQPKTEASQSTSGLTTYEVIGELPKEDKSS</sequence>
<feature type="region of interest" description="Disordered" evidence="7">
    <location>
        <begin position="321"/>
        <end position="367"/>
    </location>
</feature>
<dbReference type="FunFam" id="3.40.50.300:FF:000013">
    <property type="entry name" value="PhoH family ATPase"/>
    <property type="match status" value="1"/>
</dbReference>
<protein>
    <recommendedName>
        <fullName evidence="6">PhoH-like protein</fullName>
    </recommendedName>
</protein>
<evidence type="ECO:0000313" key="9">
    <source>
        <dbReference type="EMBL" id="SUN47577.1"/>
    </source>
</evidence>
<evidence type="ECO:0000313" key="10">
    <source>
        <dbReference type="Proteomes" id="UP000254461"/>
    </source>
</evidence>
<organism evidence="9 10">
    <name type="scientific">Streptococcus equi subsp. equi</name>
    <dbReference type="NCBI Taxonomy" id="148942"/>
    <lineage>
        <taxon>Bacteria</taxon>
        <taxon>Bacillati</taxon>
        <taxon>Bacillota</taxon>
        <taxon>Bacilli</taxon>
        <taxon>Lactobacillales</taxon>
        <taxon>Streptococcaceae</taxon>
        <taxon>Streptococcus</taxon>
    </lineage>
</organism>
<feature type="domain" description="PhoH-like protein" evidence="8">
    <location>
        <begin position="111"/>
        <end position="314"/>
    </location>
</feature>
<evidence type="ECO:0000256" key="5">
    <source>
        <dbReference type="ARBA" id="ARBA00022840"/>
    </source>
</evidence>
<proteinExistence type="inferred from homology"/>
<evidence type="ECO:0000256" key="7">
    <source>
        <dbReference type="SAM" id="MobiDB-lite"/>
    </source>
</evidence>
<keyword evidence="4" id="KW-0547">Nucleotide-binding</keyword>
<evidence type="ECO:0000256" key="3">
    <source>
        <dbReference type="ARBA" id="ARBA00022490"/>
    </source>
</evidence>
<dbReference type="RefSeq" id="WP_115251197.1">
    <property type="nucleotide sequence ID" value="NZ_UHFF01000002.1"/>
</dbReference>
<dbReference type="SUPFAM" id="SSF52540">
    <property type="entry name" value="P-loop containing nucleoside triphosphate hydrolases"/>
    <property type="match status" value="1"/>
</dbReference>
<dbReference type="EMBL" id="UHFF01000002">
    <property type="protein sequence ID" value="SUN47577.1"/>
    <property type="molecule type" value="Genomic_DNA"/>
</dbReference>
<comment type="subcellular location">
    <subcellularLocation>
        <location evidence="1">Cytoplasm</location>
    </subcellularLocation>
</comment>
<dbReference type="Pfam" id="PF02562">
    <property type="entry name" value="PhoH"/>
    <property type="match status" value="1"/>
</dbReference>
<dbReference type="AlphaFoldDB" id="A0A380JRM3"/>
<dbReference type="Proteomes" id="UP000254461">
    <property type="component" value="Unassembled WGS sequence"/>
</dbReference>
<dbReference type="GO" id="GO:0005829">
    <property type="term" value="C:cytosol"/>
    <property type="evidence" value="ECO:0007669"/>
    <property type="project" value="TreeGrafter"/>
</dbReference>
<name>A0A380JRM3_9STRE</name>
<dbReference type="GO" id="GO:0005524">
    <property type="term" value="F:ATP binding"/>
    <property type="evidence" value="ECO:0007669"/>
    <property type="project" value="UniProtKB-KW"/>
</dbReference>
<dbReference type="PANTHER" id="PTHR30473:SF1">
    <property type="entry name" value="PHOH-LIKE PROTEIN"/>
    <property type="match status" value="1"/>
</dbReference>
<dbReference type="PANTHER" id="PTHR30473">
    <property type="entry name" value="PROTEIN PHOH"/>
    <property type="match status" value="1"/>
</dbReference>
<dbReference type="InterPro" id="IPR027417">
    <property type="entry name" value="P-loop_NTPase"/>
</dbReference>
<feature type="compositionally biased region" description="Polar residues" evidence="7">
    <location>
        <begin position="323"/>
        <end position="336"/>
    </location>
</feature>
<dbReference type="InterPro" id="IPR051451">
    <property type="entry name" value="PhoH2-like"/>
</dbReference>
<reference evidence="9 10" key="1">
    <citation type="submission" date="2018-06" db="EMBL/GenBank/DDBJ databases">
        <authorList>
            <consortium name="Pathogen Informatics"/>
            <person name="Doyle S."/>
        </authorList>
    </citation>
    <scope>NUCLEOTIDE SEQUENCE [LARGE SCALE GENOMIC DNA]</scope>
    <source>
        <strain evidence="9 10">NCTC12092</strain>
    </source>
</reference>
<evidence type="ECO:0000256" key="6">
    <source>
        <dbReference type="ARBA" id="ARBA00039970"/>
    </source>
</evidence>
<evidence type="ECO:0000259" key="8">
    <source>
        <dbReference type="Pfam" id="PF02562"/>
    </source>
</evidence>
<evidence type="ECO:0000256" key="2">
    <source>
        <dbReference type="ARBA" id="ARBA00010393"/>
    </source>
</evidence>
<evidence type="ECO:0000256" key="1">
    <source>
        <dbReference type="ARBA" id="ARBA00004496"/>
    </source>
</evidence>
<evidence type="ECO:0000256" key="4">
    <source>
        <dbReference type="ARBA" id="ARBA00022741"/>
    </source>
</evidence>
<keyword evidence="5" id="KW-0067">ATP-binding</keyword>
<dbReference type="Gene3D" id="3.40.50.300">
    <property type="entry name" value="P-loop containing nucleotide triphosphate hydrolases"/>
    <property type="match status" value="1"/>
</dbReference>
<accession>A0A380JRM3</accession>
<gene>
    <name evidence="9" type="primary">phoL</name>
    <name evidence="9" type="ORF">NCTC12092_01473</name>
</gene>
<keyword evidence="3" id="KW-0963">Cytoplasm</keyword>
<dbReference type="InterPro" id="IPR003714">
    <property type="entry name" value="PhoH"/>
</dbReference>
<comment type="similarity">
    <text evidence="2">Belongs to the PhoH family.</text>
</comment>